<dbReference type="EMBL" id="JASDAP010000006">
    <property type="protein sequence ID" value="KAK1901205.1"/>
    <property type="molecule type" value="Genomic_DNA"/>
</dbReference>
<accession>A0AAD9FJN8</accession>
<sequence>MLLGQVSLRLDEVRGDSEGEVGSACFGQVSRRLGRLLKRLPKSRSWSDSLRILRRSSSNGSLLTTSAICIIVQLCLEALSF</sequence>
<gene>
    <name evidence="1" type="ORF">KUDE01_004176</name>
</gene>
<organism evidence="1 2">
    <name type="scientific">Dissostichus eleginoides</name>
    <name type="common">Patagonian toothfish</name>
    <name type="synonym">Dissostichus amissus</name>
    <dbReference type="NCBI Taxonomy" id="100907"/>
    <lineage>
        <taxon>Eukaryota</taxon>
        <taxon>Metazoa</taxon>
        <taxon>Chordata</taxon>
        <taxon>Craniata</taxon>
        <taxon>Vertebrata</taxon>
        <taxon>Euteleostomi</taxon>
        <taxon>Actinopterygii</taxon>
        <taxon>Neopterygii</taxon>
        <taxon>Teleostei</taxon>
        <taxon>Neoteleostei</taxon>
        <taxon>Acanthomorphata</taxon>
        <taxon>Eupercaria</taxon>
        <taxon>Perciformes</taxon>
        <taxon>Notothenioidei</taxon>
        <taxon>Nototheniidae</taxon>
        <taxon>Dissostichus</taxon>
    </lineage>
</organism>
<name>A0AAD9FJN8_DISEL</name>
<dbReference type="AlphaFoldDB" id="A0AAD9FJN8"/>
<proteinExistence type="predicted"/>
<reference evidence="1" key="1">
    <citation type="submission" date="2023-04" db="EMBL/GenBank/DDBJ databases">
        <title>Chromosome-level genome of Chaenocephalus aceratus.</title>
        <authorList>
            <person name="Park H."/>
        </authorList>
    </citation>
    <scope>NUCLEOTIDE SEQUENCE</scope>
    <source>
        <strain evidence="1">DE</strain>
        <tissue evidence="1">Muscle</tissue>
    </source>
</reference>
<protein>
    <submittedName>
        <fullName evidence="1">Lysine-specific demethylase 5B</fullName>
    </submittedName>
</protein>
<comment type="caution">
    <text evidence="1">The sequence shown here is derived from an EMBL/GenBank/DDBJ whole genome shotgun (WGS) entry which is preliminary data.</text>
</comment>
<dbReference type="Proteomes" id="UP001228049">
    <property type="component" value="Unassembled WGS sequence"/>
</dbReference>
<keyword evidence="2" id="KW-1185">Reference proteome</keyword>
<evidence type="ECO:0000313" key="1">
    <source>
        <dbReference type="EMBL" id="KAK1901205.1"/>
    </source>
</evidence>
<evidence type="ECO:0000313" key="2">
    <source>
        <dbReference type="Proteomes" id="UP001228049"/>
    </source>
</evidence>